<accession>A0A9X1N0L8</accession>
<dbReference type="RefSeq" id="WP_230610728.1">
    <property type="nucleotide sequence ID" value="NZ_JAJNAG010000042.1"/>
</dbReference>
<gene>
    <name evidence="1" type="ORF">LPW36_14385</name>
</gene>
<organism evidence="1 2">
    <name type="scientific">Limnobaculum eriocheiris</name>
    <dbReference type="NCBI Taxonomy" id="2897391"/>
    <lineage>
        <taxon>Bacteria</taxon>
        <taxon>Pseudomonadati</taxon>
        <taxon>Pseudomonadota</taxon>
        <taxon>Gammaproteobacteria</taxon>
        <taxon>Enterobacterales</taxon>
        <taxon>Budviciaceae</taxon>
        <taxon>Limnobaculum</taxon>
    </lineage>
</organism>
<comment type="caution">
    <text evidence="1">The sequence shown here is derived from an EMBL/GenBank/DDBJ whole genome shotgun (WGS) entry which is preliminary data.</text>
</comment>
<reference evidence="1" key="1">
    <citation type="submission" date="2021-11" db="EMBL/GenBank/DDBJ databases">
        <title>Jinshanibacter sp. isolated from one year old Eriocheir sinensis.</title>
        <authorList>
            <person name="Li J.-Y."/>
            <person name="He W."/>
            <person name="Gao T.-H."/>
        </authorList>
    </citation>
    <scope>NUCLEOTIDE SEQUENCE</scope>
    <source>
        <strain evidence="1">LJY008</strain>
    </source>
</reference>
<dbReference type="EMBL" id="JAJNAG010000042">
    <property type="protein sequence ID" value="MCD1127167.1"/>
    <property type="molecule type" value="Genomic_DNA"/>
</dbReference>
<dbReference type="AlphaFoldDB" id="A0A9X1N0L8"/>
<dbReference type="Proteomes" id="UP001139171">
    <property type="component" value="Unassembled WGS sequence"/>
</dbReference>
<protein>
    <submittedName>
        <fullName evidence="1">Uncharacterized protein</fullName>
    </submittedName>
</protein>
<evidence type="ECO:0000313" key="2">
    <source>
        <dbReference type="Proteomes" id="UP001139171"/>
    </source>
</evidence>
<keyword evidence="2" id="KW-1185">Reference proteome</keyword>
<proteinExistence type="predicted"/>
<evidence type="ECO:0000313" key="1">
    <source>
        <dbReference type="EMBL" id="MCD1127167.1"/>
    </source>
</evidence>
<sequence length="191" mass="21803">MSQDELQSFLQIQEVTFSAVAGRLKVKYPHQSLRIVVPKDFHDPIITDDLQCLKDRGVLQFNPGLKIFPMEIGCDHPVRLVIYYRELPIGFAFGNVNYSNQTIEILWMEKRNDAHEDLDHQFLGIVLDAYLTYVAVLLSTGIKINKFALVGPIHGVIAYYTQSGFAYEQNYLRQCDAMVRPILIPAESLVN</sequence>
<name>A0A9X1N0L8_9GAMM</name>